<name>A0A068WC70_ECHGR</name>
<dbReference type="InterPro" id="IPR001356">
    <property type="entry name" value="HD"/>
</dbReference>
<keyword evidence="6" id="KW-0804">Transcription</keyword>
<dbReference type="InterPro" id="IPR051300">
    <property type="entry name" value="HMX_Homeobox_TF"/>
</dbReference>
<dbReference type="EMBL" id="LK028577">
    <property type="protein sequence ID" value="CDS17312.1"/>
    <property type="molecule type" value="Genomic_DNA"/>
</dbReference>
<dbReference type="OrthoDB" id="6159439at2759"/>
<comment type="subcellular location">
    <subcellularLocation>
        <location evidence="1 9 10">Nucleus</location>
    </subcellularLocation>
</comment>
<evidence type="ECO:0000256" key="8">
    <source>
        <dbReference type="ARBA" id="ARBA00038165"/>
    </source>
</evidence>
<evidence type="ECO:0000259" key="12">
    <source>
        <dbReference type="PROSITE" id="PS50071"/>
    </source>
</evidence>
<dbReference type="GO" id="GO:0005634">
    <property type="term" value="C:nucleus"/>
    <property type="evidence" value="ECO:0007669"/>
    <property type="project" value="UniProtKB-SubCell"/>
</dbReference>
<dbReference type="Gene3D" id="1.10.10.60">
    <property type="entry name" value="Homeodomain-like"/>
    <property type="match status" value="1"/>
</dbReference>
<reference evidence="13 14" key="1">
    <citation type="journal article" date="2013" name="Nature">
        <title>The genomes of four tapeworm species reveal adaptations to parasitism.</title>
        <authorList>
            <person name="Tsai I.J."/>
            <person name="Zarowiecki M."/>
            <person name="Holroyd N."/>
            <person name="Garciarrubio A."/>
            <person name="Sanchez-Flores A."/>
            <person name="Brooks K.L."/>
            <person name="Tracey A."/>
            <person name="Bobes R.J."/>
            <person name="Fragoso G."/>
            <person name="Sciutto E."/>
            <person name="Aslett M."/>
            <person name="Beasley H."/>
            <person name="Bennett H.M."/>
            <person name="Cai J."/>
            <person name="Camicia F."/>
            <person name="Clark R."/>
            <person name="Cucher M."/>
            <person name="De Silva N."/>
            <person name="Day T.A."/>
            <person name="Deplazes P."/>
            <person name="Estrada K."/>
            <person name="Fernandez C."/>
            <person name="Holland P.W."/>
            <person name="Hou J."/>
            <person name="Hu S."/>
            <person name="Huckvale T."/>
            <person name="Hung S.S."/>
            <person name="Kamenetzky L."/>
            <person name="Keane J.A."/>
            <person name="Kiss F."/>
            <person name="Koziol U."/>
            <person name="Lambert O."/>
            <person name="Liu K."/>
            <person name="Luo X."/>
            <person name="Luo Y."/>
            <person name="Macchiaroli N."/>
            <person name="Nichol S."/>
            <person name="Paps J."/>
            <person name="Parkinson J."/>
            <person name="Pouchkina-Stantcheva N."/>
            <person name="Riddiford N."/>
            <person name="Rosenzvit M."/>
            <person name="Salinas G."/>
            <person name="Wasmuth J.D."/>
            <person name="Zamanian M."/>
            <person name="Zheng Y."/>
            <person name="Cai X."/>
            <person name="Soberon X."/>
            <person name="Olson P.D."/>
            <person name="Laclette J.P."/>
            <person name="Brehm K."/>
            <person name="Berriman M."/>
            <person name="Garciarrubio A."/>
            <person name="Bobes R.J."/>
            <person name="Fragoso G."/>
            <person name="Sanchez-Flores A."/>
            <person name="Estrada K."/>
            <person name="Cevallos M.A."/>
            <person name="Morett E."/>
            <person name="Gonzalez V."/>
            <person name="Portillo T."/>
            <person name="Ochoa-Leyva A."/>
            <person name="Jose M.V."/>
            <person name="Sciutto E."/>
            <person name="Landa A."/>
            <person name="Jimenez L."/>
            <person name="Valdes V."/>
            <person name="Carrero J.C."/>
            <person name="Larralde C."/>
            <person name="Morales-Montor J."/>
            <person name="Limon-Lason J."/>
            <person name="Soberon X."/>
            <person name="Laclette J.P."/>
        </authorList>
    </citation>
    <scope>NUCLEOTIDE SEQUENCE [LARGE SCALE GENOMIC DNA]</scope>
</reference>
<dbReference type="SMART" id="SM00389">
    <property type="entry name" value="HOX"/>
    <property type="match status" value="1"/>
</dbReference>
<evidence type="ECO:0000256" key="3">
    <source>
        <dbReference type="ARBA" id="ARBA00023015"/>
    </source>
</evidence>
<dbReference type="GO" id="GO:0000981">
    <property type="term" value="F:DNA-binding transcription factor activity, RNA polymerase II-specific"/>
    <property type="evidence" value="ECO:0007669"/>
    <property type="project" value="InterPro"/>
</dbReference>
<keyword evidence="5 9" id="KW-0371">Homeobox</keyword>
<feature type="compositionally biased region" description="Basic and acidic residues" evidence="11">
    <location>
        <begin position="157"/>
        <end position="169"/>
    </location>
</feature>
<keyword evidence="3" id="KW-0805">Transcription regulation</keyword>
<evidence type="ECO:0000313" key="13">
    <source>
        <dbReference type="EMBL" id="CDS17312.1"/>
    </source>
</evidence>
<gene>
    <name evidence="15" type="primary">EGR_00861</name>
    <name evidence="13" type="ORF">EgrG_001005600</name>
</gene>
<dbReference type="AlphaFoldDB" id="A0A068WC70"/>
<keyword evidence="4 9" id="KW-0238">DNA-binding</keyword>
<evidence type="ECO:0000256" key="9">
    <source>
        <dbReference type="PROSITE-ProRule" id="PRU00108"/>
    </source>
</evidence>
<dbReference type="InterPro" id="IPR009057">
    <property type="entry name" value="Homeodomain-like_sf"/>
</dbReference>
<organism evidence="13">
    <name type="scientific">Echinococcus granulosus</name>
    <name type="common">Hydatid tapeworm</name>
    <dbReference type="NCBI Taxonomy" id="6210"/>
    <lineage>
        <taxon>Eukaryota</taxon>
        <taxon>Metazoa</taxon>
        <taxon>Spiralia</taxon>
        <taxon>Lophotrochozoa</taxon>
        <taxon>Platyhelminthes</taxon>
        <taxon>Cestoda</taxon>
        <taxon>Eucestoda</taxon>
        <taxon>Cyclophyllidea</taxon>
        <taxon>Taeniidae</taxon>
        <taxon>Echinococcus</taxon>
        <taxon>Echinococcus granulosus group</taxon>
    </lineage>
</organism>
<sequence>MNSGLFHVFQSLLSKIKKQEEKEARVLQISPKRKFMNSGTEPHLHQSFSMEVPESIGVPQQYDMLMHPIRKKKTRTVFSRSQVLQLEATFEAKRYLSSVERVSLAQTLQLTETQVKIWFQNRRNKWKRQLVSGGQWSIQSSAFSAVDPPPHPVDYSAPHDDPHKSHYFS</sequence>
<dbReference type="WBParaSite" id="EgrG_001005600">
    <property type="protein sequence ID" value="EgrG_001005600"/>
    <property type="gene ID" value="EgrG_001005600"/>
</dbReference>
<evidence type="ECO:0000256" key="10">
    <source>
        <dbReference type="RuleBase" id="RU000682"/>
    </source>
</evidence>
<dbReference type="PROSITE" id="PS00027">
    <property type="entry name" value="HOMEOBOX_1"/>
    <property type="match status" value="1"/>
</dbReference>
<comment type="similarity">
    <text evidence="8">Belongs to the HMX homeobox family.</text>
</comment>
<evidence type="ECO:0000256" key="7">
    <source>
        <dbReference type="ARBA" id="ARBA00023242"/>
    </source>
</evidence>
<evidence type="ECO:0000256" key="6">
    <source>
        <dbReference type="ARBA" id="ARBA00023163"/>
    </source>
</evidence>
<evidence type="ECO:0000256" key="5">
    <source>
        <dbReference type="ARBA" id="ARBA00023155"/>
    </source>
</evidence>
<feature type="DNA-binding region" description="Homeobox" evidence="9">
    <location>
        <begin position="71"/>
        <end position="130"/>
    </location>
</feature>
<dbReference type="Proteomes" id="UP000492820">
    <property type="component" value="Unassembled WGS sequence"/>
</dbReference>
<evidence type="ECO:0000313" key="14">
    <source>
        <dbReference type="Proteomes" id="UP000492820"/>
    </source>
</evidence>
<dbReference type="GO" id="GO:0000977">
    <property type="term" value="F:RNA polymerase II transcription regulatory region sequence-specific DNA binding"/>
    <property type="evidence" value="ECO:0007669"/>
    <property type="project" value="TreeGrafter"/>
</dbReference>
<reference evidence="13" key="2">
    <citation type="submission" date="2014-06" db="EMBL/GenBank/DDBJ databases">
        <authorList>
            <person name="Aslett M."/>
        </authorList>
    </citation>
    <scope>NUCLEOTIDE SEQUENCE</scope>
</reference>
<dbReference type="PRINTS" id="PR00024">
    <property type="entry name" value="HOMEOBOX"/>
</dbReference>
<dbReference type="CDD" id="cd00086">
    <property type="entry name" value="homeodomain"/>
    <property type="match status" value="1"/>
</dbReference>
<dbReference type="SUPFAM" id="SSF46689">
    <property type="entry name" value="Homeodomain-like"/>
    <property type="match status" value="1"/>
</dbReference>
<dbReference type="InterPro" id="IPR020479">
    <property type="entry name" value="HD_metazoa"/>
</dbReference>
<protein>
    <submittedName>
        <fullName evidence="13 15">Nk5/H6 homeo box</fullName>
    </submittedName>
</protein>
<dbReference type="PANTHER" id="PTHR46110">
    <property type="entry name" value="HOMEOBOX PROTEIN HMX"/>
    <property type="match status" value="1"/>
</dbReference>
<evidence type="ECO:0000256" key="2">
    <source>
        <dbReference type="ARBA" id="ARBA00022473"/>
    </source>
</evidence>
<reference evidence="15" key="3">
    <citation type="submission" date="2020-10" db="UniProtKB">
        <authorList>
            <consortium name="WormBaseParasite"/>
        </authorList>
    </citation>
    <scope>IDENTIFICATION</scope>
</reference>
<evidence type="ECO:0000256" key="4">
    <source>
        <dbReference type="ARBA" id="ARBA00023125"/>
    </source>
</evidence>
<dbReference type="InterPro" id="IPR017970">
    <property type="entry name" value="Homeobox_CS"/>
</dbReference>
<evidence type="ECO:0000313" key="15">
    <source>
        <dbReference type="WBParaSite" id="EgrG_001005600"/>
    </source>
</evidence>
<accession>A0A068WC70</accession>
<keyword evidence="7 9" id="KW-0539">Nucleus</keyword>
<dbReference type="FunFam" id="1.10.10.60:FF:000053">
    <property type="entry name" value="H6 family homeobox 2"/>
    <property type="match status" value="1"/>
</dbReference>
<evidence type="ECO:0000256" key="1">
    <source>
        <dbReference type="ARBA" id="ARBA00004123"/>
    </source>
</evidence>
<dbReference type="PANTHER" id="PTHR46110:SF3">
    <property type="entry name" value="HOMEOBOX PROTEIN HMX"/>
    <property type="match status" value="1"/>
</dbReference>
<proteinExistence type="inferred from homology"/>
<keyword evidence="2" id="KW-0217">Developmental protein</keyword>
<feature type="region of interest" description="Disordered" evidence="11">
    <location>
        <begin position="141"/>
        <end position="169"/>
    </location>
</feature>
<dbReference type="PROSITE" id="PS50071">
    <property type="entry name" value="HOMEOBOX_2"/>
    <property type="match status" value="1"/>
</dbReference>
<evidence type="ECO:0000256" key="11">
    <source>
        <dbReference type="SAM" id="MobiDB-lite"/>
    </source>
</evidence>
<dbReference type="Pfam" id="PF00046">
    <property type="entry name" value="Homeodomain"/>
    <property type="match status" value="1"/>
</dbReference>
<feature type="domain" description="Homeobox" evidence="12">
    <location>
        <begin position="69"/>
        <end position="129"/>
    </location>
</feature>